<reference evidence="6" key="2">
    <citation type="submission" date="2024-06" db="EMBL/GenBank/DDBJ databases">
        <title>Caproicibacterium argilliputei sp. nov, a novel caproic acid producing anaerobic bacterium isolated from pit mud.</title>
        <authorList>
            <person name="Xia S."/>
        </authorList>
    </citation>
    <scope>NUCLEOTIDE SEQUENCE</scope>
    <source>
        <strain evidence="6">ZCY20-5</strain>
    </source>
</reference>
<keyword evidence="4" id="KW-0732">Signal</keyword>
<feature type="chain" id="PRO_5041687069" evidence="4">
    <location>
        <begin position="29"/>
        <end position="214"/>
    </location>
</feature>
<dbReference type="PANTHER" id="PTHR42939:SF3">
    <property type="entry name" value="ABC TRANSPORTER ATP-BINDING COMPONENT"/>
    <property type="match status" value="1"/>
</dbReference>
<dbReference type="InterPro" id="IPR051782">
    <property type="entry name" value="ABC_Transporter_VariousFunc"/>
</dbReference>
<evidence type="ECO:0000313" key="6">
    <source>
        <dbReference type="EMBL" id="WOC32688.1"/>
    </source>
</evidence>
<reference evidence="6" key="1">
    <citation type="submission" date="2023-09" db="EMBL/GenBank/DDBJ databases">
        <authorList>
            <person name="Zeng C."/>
        </authorList>
    </citation>
    <scope>NUCLEOTIDE SEQUENCE</scope>
    <source>
        <strain evidence="6">ZCY20-5</strain>
    </source>
</reference>
<evidence type="ECO:0000256" key="2">
    <source>
        <dbReference type="ARBA" id="ARBA00022741"/>
    </source>
</evidence>
<dbReference type="GO" id="GO:0016887">
    <property type="term" value="F:ATP hydrolysis activity"/>
    <property type="evidence" value="ECO:0007669"/>
    <property type="project" value="InterPro"/>
</dbReference>
<dbReference type="Pfam" id="PF00005">
    <property type="entry name" value="ABC_tran"/>
    <property type="match status" value="1"/>
</dbReference>
<evidence type="ECO:0000256" key="3">
    <source>
        <dbReference type="ARBA" id="ARBA00022840"/>
    </source>
</evidence>
<feature type="signal peptide" evidence="4">
    <location>
        <begin position="1"/>
        <end position="28"/>
    </location>
</feature>
<proteinExistence type="predicted"/>
<evidence type="ECO:0000256" key="4">
    <source>
        <dbReference type="SAM" id="SignalP"/>
    </source>
</evidence>
<feature type="domain" description="ABC transporter" evidence="5">
    <location>
        <begin position="83"/>
        <end position="205"/>
    </location>
</feature>
<dbReference type="RefSeq" id="WP_275846181.1">
    <property type="nucleotide sequence ID" value="NZ_CP135996.1"/>
</dbReference>
<dbReference type="AlphaFoldDB" id="A0AA97H3U6"/>
<dbReference type="SUPFAM" id="SSF52540">
    <property type="entry name" value="P-loop containing nucleoside triphosphate hydrolases"/>
    <property type="match status" value="1"/>
</dbReference>
<dbReference type="InterPro" id="IPR003439">
    <property type="entry name" value="ABC_transporter-like_ATP-bd"/>
</dbReference>
<dbReference type="GO" id="GO:0005524">
    <property type="term" value="F:ATP binding"/>
    <property type="evidence" value="ECO:0007669"/>
    <property type="project" value="UniProtKB-KW"/>
</dbReference>
<keyword evidence="2" id="KW-0547">Nucleotide-binding</keyword>
<name>A0AA97H3U6_9FIRM</name>
<dbReference type="PANTHER" id="PTHR42939">
    <property type="entry name" value="ABC TRANSPORTER ATP-BINDING PROTEIN ALBC-RELATED"/>
    <property type="match status" value="1"/>
</dbReference>
<accession>A0AA97H3U6</accession>
<keyword evidence="3 6" id="KW-0067">ATP-binding</keyword>
<dbReference type="KEGG" id="carl:PXC00_02105"/>
<organism evidence="6 7">
    <name type="scientific">Caproicibacterium argilliputei</name>
    <dbReference type="NCBI Taxonomy" id="3030016"/>
    <lineage>
        <taxon>Bacteria</taxon>
        <taxon>Bacillati</taxon>
        <taxon>Bacillota</taxon>
        <taxon>Clostridia</taxon>
        <taxon>Eubacteriales</taxon>
        <taxon>Oscillospiraceae</taxon>
        <taxon>Caproicibacterium</taxon>
    </lineage>
</organism>
<keyword evidence="7" id="KW-1185">Reference proteome</keyword>
<dbReference type="Gene3D" id="3.40.50.300">
    <property type="entry name" value="P-loop containing nucleotide triphosphate hydrolases"/>
    <property type="match status" value="1"/>
</dbReference>
<sequence length="214" mass="24154">MKRHTRVLGILLAGMMVVSTAAMVPANAANTTDANSNFNLPKAKELNENEWHLNRISLKMEYSHMENVLQVSNLKKEYPGFVLDNLSFAIPRGTITGFIGRNGAGKSTTLKCILGLMPSYNGRSESLRRNGKAAFSRSKRPPRVVLDPEQLYENLKVKEMNKILSRAYTQWDNDTCSTYLKRFGIDQNKTISKLSSGIKKQLCIFMRSPIMQTY</sequence>
<protein>
    <submittedName>
        <fullName evidence="6">ATP-binding cassette domain-containing protein</fullName>
    </submittedName>
</protein>
<dbReference type="Proteomes" id="UP001300604">
    <property type="component" value="Chromosome"/>
</dbReference>
<dbReference type="EMBL" id="CP135996">
    <property type="protein sequence ID" value="WOC32688.1"/>
    <property type="molecule type" value="Genomic_DNA"/>
</dbReference>
<gene>
    <name evidence="6" type="ORF">PXC00_02105</name>
</gene>
<dbReference type="InterPro" id="IPR027417">
    <property type="entry name" value="P-loop_NTPase"/>
</dbReference>
<evidence type="ECO:0000313" key="7">
    <source>
        <dbReference type="Proteomes" id="UP001300604"/>
    </source>
</evidence>
<evidence type="ECO:0000256" key="1">
    <source>
        <dbReference type="ARBA" id="ARBA00022448"/>
    </source>
</evidence>
<keyword evidence="1" id="KW-0813">Transport</keyword>
<evidence type="ECO:0000259" key="5">
    <source>
        <dbReference type="Pfam" id="PF00005"/>
    </source>
</evidence>